<proteinExistence type="predicted"/>
<dbReference type="AlphaFoldDB" id="A0A5S3PLL6"/>
<evidence type="ECO:0000313" key="3">
    <source>
        <dbReference type="Proteomes" id="UP000309550"/>
    </source>
</evidence>
<evidence type="ECO:0008006" key="4">
    <source>
        <dbReference type="Google" id="ProtNLM"/>
    </source>
</evidence>
<reference evidence="2 3" key="1">
    <citation type="submission" date="2019-05" db="EMBL/GenBank/DDBJ databases">
        <title>Sulfitobacter sabulilitoris sp. nov., isolated from a marine sand.</title>
        <authorList>
            <person name="Yoon J.-H."/>
        </authorList>
    </citation>
    <scope>NUCLEOTIDE SEQUENCE [LARGE SCALE GENOMIC DNA]</scope>
    <source>
        <strain evidence="2 3">HSMS-29</strain>
    </source>
</reference>
<dbReference type="EMBL" id="VANS01000001">
    <property type="protein sequence ID" value="TMM55314.1"/>
    <property type="molecule type" value="Genomic_DNA"/>
</dbReference>
<accession>A0A5S3PLL6</accession>
<organism evidence="2 3">
    <name type="scientific">Sulfitobacter sabulilitoris</name>
    <dbReference type="NCBI Taxonomy" id="2562655"/>
    <lineage>
        <taxon>Bacteria</taxon>
        <taxon>Pseudomonadati</taxon>
        <taxon>Pseudomonadota</taxon>
        <taxon>Alphaproteobacteria</taxon>
        <taxon>Rhodobacterales</taxon>
        <taxon>Roseobacteraceae</taxon>
        <taxon>Sulfitobacter</taxon>
    </lineage>
</organism>
<keyword evidence="3" id="KW-1185">Reference proteome</keyword>
<comment type="caution">
    <text evidence="2">The sequence shown here is derived from an EMBL/GenBank/DDBJ whole genome shotgun (WGS) entry which is preliminary data.</text>
</comment>
<dbReference type="RefSeq" id="WP_138661483.1">
    <property type="nucleotide sequence ID" value="NZ_VANS01000001.1"/>
</dbReference>
<evidence type="ECO:0000313" key="2">
    <source>
        <dbReference type="EMBL" id="TMM55314.1"/>
    </source>
</evidence>
<name>A0A5S3PLL6_9RHOB</name>
<feature type="chain" id="PRO_5024442423" description="Heme utilization protein" evidence="1">
    <location>
        <begin position="20"/>
        <end position="101"/>
    </location>
</feature>
<dbReference type="OrthoDB" id="7728306at2"/>
<protein>
    <recommendedName>
        <fullName evidence="4">Heme utilization protein</fullName>
    </recommendedName>
</protein>
<sequence>MKLITTTIAATLLSTAAFADNSDRYNDLRLDTSNAATVYADGEQPKADADASTFYNDLRLNTSDAETSEDGVTFSTRSDASARTSGEGYIYGGFGDGNDSR</sequence>
<evidence type="ECO:0000256" key="1">
    <source>
        <dbReference type="SAM" id="SignalP"/>
    </source>
</evidence>
<keyword evidence="1" id="KW-0732">Signal</keyword>
<gene>
    <name evidence="2" type="ORF">FDT80_07110</name>
</gene>
<dbReference type="Proteomes" id="UP000309550">
    <property type="component" value="Unassembled WGS sequence"/>
</dbReference>
<feature type="signal peptide" evidence="1">
    <location>
        <begin position="1"/>
        <end position="19"/>
    </location>
</feature>